<keyword evidence="2" id="KW-1185">Reference proteome</keyword>
<sequence length="186" mass="20954">MSPAGLQNGVVDSLMKASPELAAYPHLYSFTSTKSVVHWFQIIRNKSFQMYDDDVQTPISVAASDRYYKVAKFPTRNIKTPIVLVYGGSDSLVDIGVMLKELPNHTIAKEIPHFEHLDFLWAREVHSLVFPHIFEALAAYAGRDFAEDVGKSNGHSARPRVASQPHASLFENYVDDKVPKFPCFRE</sequence>
<evidence type="ECO:0000313" key="1">
    <source>
        <dbReference type="EMBL" id="MDI1492170.1"/>
    </source>
</evidence>
<evidence type="ECO:0000313" key="2">
    <source>
        <dbReference type="Proteomes" id="UP001161017"/>
    </source>
</evidence>
<comment type="caution">
    <text evidence="1">The sequence shown here is derived from an EMBL/GenBank/DDBJ whole genome shotgun (WGS) entry which is preliminary data.</text>
</comment>
<dbReference type="PANTHER" id="PTHR11005">
    <property type="entry name" value="LYSOSOMAL ACID LIPASE-RELATED"/>
    <property type="match status" value="1"/>
</dbReference>
<dbReference type="Gene3D" id="3.40.50.1820">
    <property type="entry name" value="alpha/beta hydrolase"/>
    <property type="match status" value="1"/>
</dbReference>
<name>A0AA43QXM5_9LECA</name>
<dbReference type="InterPro" id="IPR029058">
    <property type="entry name" value="AB_hydrolase_fold"/>
</dbReference>
<dbReference type="SUPFAM" id="SSF53474">
    <property type="entry name" value="alpha/beta-Hydrolases"/>
    <property type="match status" value="1"/>
</dbReference>
<protein>
    <submittedName>
        <fullName evidence="1">Cholesterol esterase</fullName>
        <ecNumber evidence="1">3.1.1.13</ecNumber>
    </submittedName>
</protein>
<proteinExistence type="predicted"/>
<dbReference type="GO" id="GO:0004771">
    <property type="term" value="F:sterol ester esterase activity"/>
    <property type="evidence" value="ECO:0007669"/>
    <property type="project" value="UniProtKB-EC"/>
</dbReference>
<dbReference type="Proteomes" id="UP001161017">
    <property type="component" value="Unassembled WGS sequence"/>
</dbReference>
<dbReference type="EMBL" id="JAPUFD010000018">
    <property type="protein sequence ID" value="MDI1492170.1"/>
    <property type="molecule type" value="Genomic_DNA"/>
</dbReference>
<dbReference type="AlphaFoldDB" id="A0AA43QXM5"/>
<accession>A0AA43QXM5</accession>
<organism evidence="1 2">
    <name type="scientific">Ramalina farinacea</name>
    <dbReference type="NCBI Taxonomy" id="258253"/>
    <lineage>
        <taxon>Eukaryota</taxon>
        <taxon>Fungi</taxon>
        <taxon>Dikarya</taxon>
        <taxon>Ascomycota</taxon>
        <taxon>Pezizomycotina</taxon>
        <taxon>Lecanoromycetes</taxon>
        <taxon>OSLEUM clade</taxon>
        <taxon>Lecanoromycetidae</taxon>
        <taxon>Lecanorales</taxon>
        <taxon>Lecanorineae</taxon>
        <taxon>Ramalinaceae</taxon>
        <taxon>Ramalina</taxon>
    </lineage>
</organism>
<keyword evidence="1" id="KW-0378">Hydrolase</keyword>
<gene>
    <name evidence="1" type="primary">TGL1</name>
    <name evidence="1" type="ORF">OHK93_003382</name>
</gene>
<dbReference type="EC" id="3.1.1.13" evidence="1"/>
<reference evidence="1" key="1">
    <citation type="journal article" date="2023" name="Genome Biol. Evol.">
        <title>First Whole Genome Sequence and Flow Cytometry Genome Size Data for the Lichen-Forming Fungus Ramalina farinacea (Ascomycota).</title>
        <authorList>
            <person name="Llewellyn T."/>
            <person name="Mian S."/>
            <person name="Hill R."/>
            <person name="Leitch I.J."/>
            <person name="Gaya E."/>
        </authorList>
    </citation>
    <scope>NUCLEOTIDE SEQUENCE</scope>
    <source>
        <strain evidence="1">LIQ254RAFAR</strain>
    </source>
</reference>